<name>A0A370DN91_9GAMM</name>
<reference evidence="1 2" key="1">
    <citation type="journal article" date="2018" name="ISME J.">
        <title>Endosymbiont genomes yield clues of tubeworm success.</title>
        <authorList>
            <person name="Li Y."/>
            <person name="Liles M.R."/>
            <person name="Halanych K.M."/>
        </authorList>
    </citation>
    <scope>NUCLEOTIDE SEQUENCE [LARGE SCALE GENOMIC DNA]</scope>
    <source>
        <strain evidence="1">A1422</strain>
    </source>
</reference>
<proteinExistence type="predicted"/>
<dbReference type="Proteomes" id="UP000255508">
    <property type="component" value="Unassembled WGS sequence"/>
</dbReference>
<gene>
    <name evidence="1" type="ORF">DIZ79_16755</name>
</gene>
<dbReference type="AlphaFoldDB" id="A0A370DN91"/>
<accession>A0A370DN91</accession>
<evidence type="ECO:0000313" key="1">
    <source>
        <dbReference type="EMBL" id="RDH85606.1"/>
    </source>
</evidence>
<protein>
    <submittedName>
        <fullName evidence="1">Uncharacterized protein</fullName>
    </submittedName>
</protein>
<dbReference type="EMBL" id="QFXD01000299">
    <property type="protein sequence ID" value="RDH85606.1"/>
    <property type="molecule type" value="Genomic_DNA"/>
</dbReference>
<organism evidence="1 2">
    <name type="scientific">endosymbiont of Lamellibrachia luymesi</name>
    <dbReference type="NCBI Taxonomy" id="2200907"/>
    <lineage>
        <taxon>Bacteria</taxon>
        <taxon>Pseudomonadati</taxon>
        <taxon>Pseudomonadota</taxon>
        <taxon>Gammaproteobacteria</taxon>
        <taxon>sulfur-oxidizing symbionts</taxon>
    </lineage>
</organism>
<evidence type="ECO:0000313" key="2">
    <source>
        <dbReference type="Proteomes" id="UP000255508"/>
    </source>
</evidence>
<sequence>MKFLTLILQPAPPELTHEATRRLADLQLGQGERRLAGEAQGLPVEAVFDSAIKLYRQLLEQNDDITGRDRLYYQLARAEVLTWPNSLAQPS</sequence>
<comment type="caution">
    <text evidence="1">The sequence shown here is derived from an EMBL/GenBank/DDBJ whole genome shotgun (WGS) entry which is preliminary data.</text>
</comment>